<name>A0A0A9ELN1_ARUDO</name>
<protein>
    <submittedName>
        <fullName evidence="1">Uncharacterized protein</fullName>
    </submittedName>
</protein>
<reference evidence="1" key="2">
    <citation type="journal article" date="2015" name="Data Brief">
        <title>Shoot transcriptome of the giant reed, Arundo donax.</title>
        <authorList>
            <person name="Barrero R.A."/>
            <person name="Guerrero F.D."/>
            <person name="Moolhuijzen P."/>
            <person name="Goolsby J.A."/>
            <person name="Tidwell J."/>
            <person name="Bellgard S.E."/>
            <person name="Bellgard M.I."/>
        </authorList>
    </citation>
    <scope>NUCLEOTIDE SEQUENCE</scope>
    <source>
        <tissue evidence="1">Shoot tissue taken approximately 20 cm above the soil surface</tissue>
    </source>
</reference>
<reference evidence="1" key="1">
    <citation type="submission" date="2014-09" db="EMBL/GenBank/DDBJ databases">
        <authorList>
            <person name="Magalhaes I.L.F."/>
            <person name="Oliveira U."/>
            <person name="Santos F.R."/>
            <person name="Vidigal T.H.D.A."/>
            <person name="Brescovit A.D."/>
            <person name="Santos A.J."/>
        </authorList>
    </citation>
    <scope>NUCLEOTIDE SEQUENCE</scope>
    <source>
        <tissue evidence="1">Shoot tissue taken approximately 20 cm above the soil surface</tissue>
    </source>
</reference>
<proteinExistence type="predicted"/>
<accession>A0A0A9ELN1</accession>
<dbReference type="EMBL" id="GBRH01199135">
    <property type="protein sequence ID" value="JAD98760.1"/>
    <property type="molecule type" value="Transcribed_RNA"/>
</dbReference>
<evidence type="ECO:0000313" key="1">
    <source>
        <dbReference type="EMBL" id="JAD98760.1"/>
    </source>
</evidence>
<sequence>MQMMLCLPKP</sequence>
<organism evidence="1">
    <name type="scientific">Arundo donax</name>
    <name type="common">Giant reed</name>
    <name type="synonym">Donax arundinaceus</name>
    <dbReference type="NCBI Taxonomy" id="35708"/>
    <lineage>
        <taxon>Eukaryota</taxon>
        <taxon>Viridiplantae</taxon>
        <taxon>Streptophyta</taxon>
        <taxon>Embryophyta</taxon>
        <taxon>Tracheophyta</taxon>
        <taxon>Spermatophyta</taxon>
        <taxon>Magnoliopsida</taxon>
        <taxon>Liliopsida</taxon>
        <taxon>Poales</taxon>
        <taxon>Poaceae</taxon>
        <taxon>PACMAD clade</taxon>
        <taxon>Arundinoideae</taxon>
        <taxon>Arundineae</taxon>
        <taxon>Arundo</taxon>
    </lineage>
</organism>